<sequence>MKKGTLPKSLLAVAGIIVATVVIWQLTKTFTSAEPLSEKDATRLVEKMYSGENTEVSREDDVYKIKFEIESGIYEIDVNRKTGDVTNLTQISQEPQEKTEAEVRDILAKEKAGEIKTIEKKNEQDKAYYYATVTKGETEATYKLETTTGKIVDVVENKQQTQTPPETTPNTQEPPTKTAQRISEQQAIELALKVVNGVVDDVELEEEAGQPYYFIEIEDAGEEEFTVQVHAISGEVKAIVSED</sequence>
<evidence type="ECO:0000256" key="1">
    <source>
        <dbReference type="SAM" id="MobiDB-lite"/>
    </source>
</evidence>
<reference evidence="4" key="1">
    <citation type="journal article" date="2019" name="Int. J. Syst. Evol. Microbiol.">
        <title>The Global Catalogue of Microorganisms (GCM) 10K type strain sequencing project: providing services to taxonomists for standard genome sequencing and annotation.</title>
        <authorList>
            <consortium name="The Broad Institute Genomics Platform"/>
            <consortium name="The Broad Institute Genome Sequencing Center for Infectious Disease"/>
            <person name="Wu L."/>
            <person name="Ma J."/>
        </authorList>
    </citation>
    <scope>NUCLEOTIDE SEQUENCE [LARGE SCALE GENOMIC DNA]</scope>
    <source>
        <strain evidence="4">CCUG 15531</strain>
    </source>
</reference>
<feature type="region of interest" description="Disordered" evidence="1">
    <location>
        <begin position="157"/>
        <end position="176"/>
    </location>
</feature>
<dbReference type="RefSeq" id="WP_388037134.1">
    <property type="nucleotide sequence ID" value="NZ_JBHUEK010000010.1"/>
</dbReference>
<evidence type="ECO:0000313" key="4">
    <source>
        <dbReference type="Proteomes" id="UP001597227"/>
    </source>
</evidence>
<proteinExistence type="predicted"/>
<feature type="domain" description="PepSY" evidence="2">
    <location>
        <begin position="35"/>
        <end position="86"/>
    </location>
</feature>
<organism evidence="3 4">
    <name type="scientific">Fredinandcohnia salidurans</name>
    <dbReference type="NCBI Taxonomy" id="2595041"/>
    <lineage>
        <taxon>Bacteria</taxon>
        <taxon>Bacillati</taxon>
        <taxon>Bacillota</taxon>
        <taxon>Bacilli</taxon>
        <taxon>Bacillales</taxon>
        <taxon>Bacillaceae</taxon>
        <taxon>Fredinandcohnia</taxon>
    </lineage>
</organism>
<evidence type="ECO:0000313" key="3">
    <source>
        <dbReference type="EMBL" id="MFD1778692.1"/>
    </source>
</evidence>
<feature type="domain" description="PepSY" evidence="2">
    <location>
        <begin position="181"/>
        <end position="236"/>
    </location>
</feature>
<keyword evidence="4" id="KW-1185">Reference proteome</keyword>
<accession>A0ABW4ML07</accession>
<protein>
    <submittedName>
        <fullName evidence="3">PepSY domain-containing protein</fullName>
    </submittedName>
</protein>
<evidence type="ECO:0000259" key="2">
    <source>
        <dbReference type="Pfam" id="PF03413"/>
    </source>
</evidence>
<comment type="caution">
    <text evidence="3">The sequence shown here is derived from an EMBL/GenBank/DDBJ whole genome shotgun (WGS) entry which is preliminary data.</text>
</comment>
<dbReference type="InterPro" id="IPR025711">
    <property type="entry name" value="PepSY"/>
</dbReference>
<name>A0ABW4ML07_9BACI</name>
<dbReference type="Gene3D" id="3.10.450.40">
    <property type="match status" value="2"/>
</dbReference>
<gene>
    <name evidence="3" type="ORF">ACFSFW_08435</name>
</gene>
<dbReference type="EMBL" id="JBHUEK010000010">
    <property type="protein sequence ID" value="MFD1778692.1"/>
    <property type="molecule type" value="Genomic_DNA"/>
</dbReference>
<dbReference type="Pfam" id="PF03413">
    <property type="entry name" value="PepSY"/>
    <property type="match status" value="2"/>
</dbReference>
<dbReference type="Proteomes" id="UP001597227">
    <property type="component" value="Unassembled WGS sequence"/>
</dbReference>